<proteinExistence type="predicted"/>
<evidence type="ECO:0000313" key="1">
    <source>
        <dbReference type="EMBL" id="MCX7444788.1"/>
    </source>
</evidence>
<gene>
    <name evidence="1" type="ORF">OS125_05965</name>
</gene>
<name>A0ABT3WSQ3_9CORY</name>
<dbReference type="EMBL" id="JAPMKV010000003">
    <property type="protein sequence ID" value="MCX7444788.1"/>
    <property type="molecule type" value="Genomic_DNA"/>
</dbReference>
<protein>
    <recommendedName>
        <fullName evidence="3">Secreted protein</fullName>
    </recommendedName>
</protein>
<reference evidence="1" key="1">
    <citation type="submission" date="2022-11" db="EMBL/GenBank/DDBJ databases">
        <title>Corynebacterium sp. isolated from Penguins.</title>
        <authorList>
            <person name="Sedlar K."/>
            <person name="Svec P."/>
        </authorList>
    </citation>
    <scope>NUCLEOTIDE SEQUENCE</scope>
    <source>
        <strain evidence="1">P7003</strain>
    </source>
</reference>
<organism evidence="1 2">
    <name type="scientific">Corynebacterium pygosceleis</name>
    <dbReference type="NCBI Taxonomy" id="2800406"/>
    <lineage>
        <taxon>Bacteria</taxon>
        <taxon>Bacillati</taxon>
        <taxon>Actinomycetota</taxon>
        <taxon>Actinomycetes</taxon>
        <taxon>Mycobacteriales</taxon>
        <taxon>Corynebacteriaceae</taxon>
        <taxon>Corynebacterium</taxon>
    </lineage>
</organism>
<dbReference type="Proteomes" id="UP001081709">
    <property type="component" value="Unassembled WGS sequence"/>
</dbReference>
<comment type="caution">
    <text evidence="1">The sequence shown here is derived from an EMBL/GenBank/DDBJ whole genome shotgun (WGS) entry which is preliminary data.</text>
</comment>
<keyword evidence="2" id="KW-1185">Reference proteome</keyword>
<dbReference type="RefSeq" id="WP_267186468.1">
    <property type="nucleotide sequence ID" value="NZ_JAPMKV010000003.1"/>
</dbReference>
<evidence type="ECO:0000313" key="2">
    <source>
        <dbReference type="Proteomes" id="UP001081709"/>
    </source>
</evidence>
<sequence length="200" mass="21289">MQQFLALLGALGTVLALISQLLAGSPSSGAGGFPVPPPSSQVIVVTDGLGDVHVNGITVGQPVDQIRVLHEGFPEDGTVVFLETGDTRVRYDFEGAEYYVADGVVTRIGMPHTPEGIRGGSGLAEATARYGRPVHGYSSSNGGRYAVYVAEEQLNLAWIFEYSGRSVRKVYLDHSLDRMRRDAAAVVRPMLGHRSTGSSS</sequence>
<accession>A0ABT3WSQ3</accession>
<evidence type="ECO:0008006" key="3">
    <source>
        <dbReference type="Google" id="ProtNLM"/>
    </source>
</evidence>